<dbReference type="Proteomes" id="UP000717752">
    <property type="component" value="Unassembled WGS sequence"/>
</dbReference>
<evidence type="ECO:0000313" key="1">
    <source>
        <dbReference type="EMBL" id="MBW9054927.1"/>
    </source>
</evidence>
<organism evidence="1 2">
    <name type="scientific">Rhizobium mesosinicum</name>
    <dbReference type="NCBI Taxonomy" id="335017"/>
    <lineage>
        <taxon>Bacteria</taxon>
        <taxon>Pseudomonadati</taxon>
        <taxon>Pseudomonadota</taxon>
        <taxon>Alphaproteobacteria</taxon>
        <taxon>Hyphomicrobiales</taxon>
        <taxon>Rhizobiaceae</taxon>
        <taxon>Rhizobium/Agrobacterium group</taxon>
        <taxon>Rhizobium</taxon>
    </lineage>
</organism>
<evidence type="ECO:0000313" key="2">
    <source>
        <dbReference type="Proteomes" id="UP000717752"/>
    </source>
</evidence>
<comment type="caution">
    <text evidence="1">The sequence shown here is derived from an EMBL/GenBank/DDBJ whole genome shotgun (WGS) entry which is preliminary data.</text>
</comment>
<protein>
    <submittedName>
        <fullName evidence="1">Uncharacterized protein</fullName>
    </submittedName>
</protein>
<name>A0ABS7GZ93_9HYPH</name>
<reference evidence="1 2" key="1">
    <citation type="journal article" date="2021" name="MBio">
        <title>Poor Competitiveness of Bradyrhizobium in Pigeon Pea Root Colonization in Indian Soils.</title>
        <authorList>
            <person name="Chalasani D."/>
            <person name="Basu A."/>
            <person name="Pullabhotla S.V.S.R.N."/>
            <person name="Jorrin B."/>
            <person name="Neal A.L."/>
            <person name="Poole P.S."/>
            <person name="Podile A.R."/>
            <person name="Tkacz A."/>
        </authorList>
    </citation>
    <scope>NUCLEOTIDE SEQUENCE [LARGE SCALE GENOMIC DNA]</scope>
    <source>
        <strain evidence="1 2">HU56</strain>
    </source>
</reference>
<dbReference type="EMBL" id="JAEUAK010000008">
    <property type="protein sequence ID" value="MBW9054927.1"/>
    <property type="molecule type" value="Genomic_DNA"/>
</dbReference>
<accession>A0ABS7GZ93</accession>
<keyword evidence="2" id="KW-1185">Reference proteome</keyword>
<gene>
    <name evidence="1" type="ORF">JNB85_21230</name>
</gene>
<dbReference type="RefSeq" id="WP_220336267.1">
    <property type="nucleotide sequence ID" value="NZ_JAEUAK010000008.1"/>
</dbReference>
<sequence>MNMMHRGNNSSENTPQYVDDRIAVLVAAQTKLEKPQTTNEDVKEAVKVLLAETIAQLRHSIEY</sequence>
<proteinExistence type="predicted"/>